<dbReference type="PROSITE" id="PS50802">
    <property type="entry name" value="OTU"/>
    <property type="match status" value="1"/>
</dbReference>
<evidence type="ECO:0000313" key="3">
    <source>
        <dbReference type="Proteomes" id="UP000221165"/>
    </source>
</evidence>
<keyword evidence="3" id="KW-1185">Reference proteome</keyword>
<keyword evidence="2" id="KW-0645">Protease</keyword>
<dbReference type="Gene3D" id="3.90.70.80">
    <property type="match status" value="1"/>
</dbReference>
<dbReference type="GO" id="GO:0016579">
    <property type="term" value="P:protein deubiquitination"/>
    <property type="evidence" value="ECO:0007669"/>
    <property type="project" value="TreeGrafter"/>
</dbReference>
<dbReference type="InterPro" id="IPR050704">
    <property type="entry name" value="Peptidase_C85-like"/>
</dbReference>
<dbReference type="GO" id="GO:0004843">
    <property type="term" value="F:cysteine-type deubiquitinase activity"/>
    <property type="evidence" value="ECO:0007669"/>
    <property type="project" value="TreeGrafter"/>
</dbReference>
<feature type="domain" description="OTU" evidence="1">
    <location>
        <begin position="83"/>
        <end position="231"/>
    </location>
</feature>
<gene>
    <name evidence="2" type="ORF">CSUI_002014</name>
</gene>
<keyword evidence="2" id="KW-0378">Hydrolase</keyword>
<dbReference type="VEuPathDB" id="ToxoDB:CSUI_002014"/>
<name>A0A2C6LAR8_9APIC</name>
<comment type="caution">
    <text evidence="2">The sequence shown here is derived from an EMBL/GenBank/DDBJ whole genome shotgun (WGS) entry which is preliminary data.</text>
</comment>
<proteinExistence type="predicted"/>
<dbReference type="CDD" id="cd22744">
    <property type="entry name" value="OTU"/>
    <property type="match status" value="1"/>
</dbReference>
<accession>A0A2C6LAR8</accession>
<dbReference type="AlphaFoldDB" id="A0A2C6LAR8"/>
<dbReference type="PANTHER" id="PTHR12419">
    <property type="entry name" value="OTU DOMAIN CONTAINING PROTEIN"/>
    <property type="match status" value="1"/>
</dbReference>
<evidence type="ECO:0000313" key="2">
    <source>
        <dbReference type="EMBL" id="PHJ24123.1"/>
    </source>
</evidence>
<dbReference type="InterPro" id="IPR003323">
    <property type="entry name" value="OTU_dom"/>
</dbReference>
<evidence type="ECO:0000259" key="1">
    <source>
        <dbReference type="PROSITE" id="PS50802"/>
    </source>
</evidence>
<dbReference type="OrthoDB" id="329525at2759"/>
<dbReference type="GO" id="GO:0006508">
    <property type="term" value="P:proteolysis"/>
    <property type="evidence" value="ECO:0007669"/>
    <property type="project" value="UniProtKB-KW"/>
</dbReference>
<sequence length="234" mass="25991">MGVSTTAAADYQFRQATAEQRRWALHNLFPHWDGREETQAEAQAHAASPPSAEVQAARPLLTFNEDRFTSHHEPALYLSQPTAYGDRTAVPGDCLFASISYALTGSPSNSWLIRQQIASHIERHPDIVSNAAVAEVAGPVRPGETRDQWVRRYTQGLLRLSTWGDDLHIQLLCDLARVNVFLYRQGPGKQPAGGGSPLEAWTLYSTKDGPGDYPVIFLLHEPGHYKSVTRVRSY</sequence>
<dbReference type="GeneID" id="94425427"/>
<organism evidence="2 3">
    <name type="scientific">Cystoisospora suis</name>
    <dbReference type="NCBI Taxonomy" id="483139"/>
    <lineage>
        <taxon>Eukaryota</taxon>
        <taxon>Sar</taxon>
        <taxon>Alveolata</taxon>
        <taxon>Apicomplexa</taxon>
        <taxon>Conoidasida</taxon>
        <taxon>Coccidia</taxon>
        <taxon>Eucoccidiorida</taxon>
        <taxon>Eimeriorina</taxon>
        <taxon>Sarcocystidae</taxon>
        <taxon>Cystoisospora</taxon>
    </lineage>
</organism>
<dbReference type="Pfam" id="PF02338">
    <property type="entry name" value="OTU"/>
    <property type="match status" value="1"/>
</dbReference>
<dbReference type="RefSeq" id="XP_067925797.1">
    <property type="nucleotide sequence ID" value="XM_068062216.1"/>
</dbReference>
<reference evidence="2 3" key="1">
    <citation type="journal article" date="2017" name="Int. J. Parasitol.">
        <title>The genome of the protozoan parasite Cystoisospora suis and a reverse vaccinology approach to identify vaccine candidates.</title>
        <authorList>
            <person name="Palmieri N."/>
            <person name="Shrestha A."/>
            <person name="Ruttkowski B."/>
            <person name="Beck T."/>
            <person name="Vogl C."/>
            <person name="Tomley F."/>
            <person name="Blake D.P."/>
            <person name="Joachim A."/>
        </authorList>
    </citation>
    <scope>NUCLEOTIDE SEQUENCE [LARGE SCALE GENOMIC DNA]</scope>
    <source>
        <strain evidence="2 3">Wien I</strain>
    </source>
</reference>
<protein>
    <submittedName>
        <fullName evidence="2">Otu-like cysteine protease</fullName>
    </submittedName>
</protein>
<dbReference type="SUPFAM" id="SSF54001">
    <property type="entry name" value="Cysteine proteinases"/>
    <property type="match status" value="1"/>
</dbReference>
<dbReference type="Proteomes" id="UP000221165">
    <property type="component" value="Unassembled WGS sequence"/>
</dbReference>
<dbReference type="EMBL" id="MIGC01000843">
    <property type="protein sequence ID" value="PHJ24123.1"/>
    <property type="molecule type" value="Genomic_DNA"/>
</dbReference>
<dbReference type="InterPro" id="IPR038765">
    <property type="entry name" value="Papain-like_cys_pep_sf"/>
</dbReference>